<dbReference type="Proteomes" id="UP000440694">
    <property type="component" value="Unassembled WGS sequence"/>
</dbReference>
<organism evidence="2 3">
    <name type="scientific">Hyphomicrobium album</name>
    <dbReference type="NCBI Taxonomy" id="2665159"/>
    <lineage>
        <taxon>Bacteria</taxon>
        <taxon>Pseudomonadati</taxon>
        <taxon>Pseudomonadota</taxon>
        <taxon>Alphaproteobacteria</taxon>
        <taxon>Hyphomicrobiales</taxon>
        <taxon>Hyphomicrobiaceae</taxon>
        <taxon>Hyphomicrobium</taxon>
    </lineage>
</organism>
<dbReference type="RefSeq" id="WP_154737814.1">
    <property type="nucleotide sequence ID" value="NZ_WMBQ01000001.1"/>
</dbReference>
<dbReference type="InterPro" id="IPR036736">
    <property type="entry name" value="ACP-like_sf"/>
</dbReference>
<dbReference type="AlphaFoldDB" id="A0A6I3KG60"/>
<dbReference type="EMBL" id="WMBQ01000001">
    <property type="protein sequence ID" value="MTD93259.1"/>
    <property type="molecule type" value="Genomic_DNA"/>
</dbReference>
<gene>
    <name evidence="2" type="ORF">GIW81_02790</name>
</gene>
<dbReference type="PROSITE" id="PS50075">
    <property type="entry name" value="CARRIER"/>
    <property type="match status" value="1"/>
</dbReference>
<name>A0A6I3KG60_9HYPH</name>
<evidence type="ECO:0000313" key="3">
    <source>
        <dbReference type="Proteomes" id="UP000440694"/>
    </source>
</evidence>
<dbReference type="InterPro" id="IPR009081">
    <property type="entry name" value="PP-bd_ACP"/>
</dbReference>
<accession>A0A6I3KG60</accession>
<feature type="domain" description="Carrier" evidence="1">
    <location>
        <begin position="1"/>
        <end position="82"/>
    </location>
</feature>
<reference evidence="2 3" key="1">
    <citation type="submission" date="2019-11" db="EMBL/GenBank/DDBJ databases">
        <title>Identification of a novel strain.</title>
        <authorList>
            <person name="Xu Q."/>
            <person name="Wang G."/>
        </authorList>
    </citation>
    <scope>NUCLEOTIDE SEQUENCE [LARGE SCALE GENOMIC DNA]</scope>
    <source>
        <strain evidence="3">xq</strain>
    </source>
</reference>
<proteinExistence type="predicted"/>
<keyword evidence="3" id="KW-1185">Reference proteome</keyword>
<dbReference type="Gene3D" id="1.10.1200.10">
    <property type="entry name" value="ACP-like"/>
    <property type="match status" value="1"/>
</dbReference>
<sequence>MANDLKQSIRTFIETSFLFREGRGGLTDGESLLGAGLIDSTGILELVTYLESEFGIVVLDEEIVPENLDSVDQITAYVFRKQPLPHAIAV</sequence>
<protein>
    <submittedName>
        <fullName evidence="2">Acyl carrier protein</fullName>
    </submittedName>
</protein>
<dbReference type="SUPFAM" id="SSF47336">
    <property type="entry name" value="ACP-like"/>
    <property type="match status" value="1"/>
</dbReference>
<comment type="caution">
    <text evidence="2">The sequence shown here is derived from an EMBL/GenBank/DDBJ whole genome shotgun (WGS) entry which is preliminary data.</text>
</comment>
<evidence type="ECO:0000259" key="1">
    <source>
        <dbReference type="PROSITE" id="PS50075"/>
    </source>
</evidence>
<evidence type="ECO:0000313" key="2">
    <source>
        <dbReference type="EMBL" id="MTD93259.1"/>
    </source>
</evidence>